<accession>A0A0D4BY71</accession>
<feature type="domain" description="Transglutaminase-like" evidence="1">
    <location>
        <begin position="151"/>
        <end position="211"/>
    </location>
</feature>
<gene>
    <name evidence="2" type="ORF">UM93_06670</name>
</gene>
<dbReference type="Gene3D" id="2.60.40.2250">
    <property type="match status" value="1"/>
</dbReference>
<dbReference type="Gene3D" id="3.10.620.30">
    <property type="match status" value="1"/>
</dbReference>
<dbReference type="Proteomes" id="UP000061839">
    <property type="component" value="Chromosome"/>
</dbReference>
<dbReference type="OrthoDB" id="5438043at2"/>
<evidence type="ECO:0000259" key="1">
    <source>
        <dbReference type="SMART" id="SM00460"/>
    </source>
</evidence>
<organism evidence="2 3">
    <name type="scientific">Psychromicrobium lacuslunae</name>
    <dbReference type="NCBI Taxonomy" id="1618207"/>
    <lineage>
        <taxon>Bacteria</taxon>
        <taxon>Bacillati</taxon>
        <taxon>Actinomycetota</taxon>
        <taxon>Actinomycetes</taxon>
        <taxon>Micrococcales</taxon>
        <taxon>Micrococcaceae</taxon>
        <taxon>Psychromicrobium</taxon>
    </lineage>
</organism>
<dbReference type="KEGG" id="ari:UM93_06670"/>
<dbReference type="AlphaFoldDB" id="A0A0D4BY71"/>
<dbReference type="HOGENOM" id="CLU_064253_1_0_11"/>
<dbReference type="PATRIC" id="fig|1618207.4.peg.1352"/>
<protein>
    <submittedName>
        <fullName evidence="2">Transglutaminase</fullName>
    </submittedName>
</protein>
<evidence type="ECO:0000313" key="2">
    <source>
        <dbReference type="EMBL" id="AJT41283.1"/>
    </source>
</evidence>
<dbReference type="InterPro" id="IPR002931">
    <property type="entry name" value="Transglutaminase-like"/>
</dbReference>
<name>A0A0D4BY71_9MICC</name>
<dbReference type="PANTHER" id="PTHR33490:SF12">
    <property type="entry name" value="BLL5557 PROTEIN"/>
    <property type="match status" value="1"/>
</dbReference>
<dbReference type="SUPFAM" id="SSF54001">
    <property type="entry name" value="Cysteine proteinases"/>
    <property type="match status" value="1"/>
</dbReference>
<dbReference type="SMART" id="SM00460">
    <property type="entry name" value="TGc"/>
    <property type="match status" value="1"/>
</dbReference>
<dbReference type="EMBL" id="CP011005">
    <property type="protein sequence ID" value="AJT41283.1"/>
    <property type="molecule type" value="Genomic_DNA"/>
</dbReference>
<dbReference type="InterPro" id="IPR038765">
    <property type="entry name" value="Papain-like_cys_pep_sf"/>
</dbReference>
<keyword evidence="3" id="KW-1185">Reference proteome</keyword>
<sequence length="267" mass="28859">MRRTVTSHLLFSTQPQTSFVLAIAVADRGYRSVQEEISIEGAGSQLSYRELPDQHGGRLFAAEVTEPTEVLVSYRAVVEGVAAAEETSETDLIRYVRPSRYCESDRLLPTSYAEFPGLRGLALVDAVRLWVARELRYVSGSSSPTDSAVQALLARRGVCRDFAHLAVSLLRAKDVPARLAAVYAPGLTPMDFHAVAEAWVDGQWLVVDATGLAPRESMLRISTGRDAADTAFLSTVGGSLTLKEIKVGAVIEGELPPEDATALVSLR</sequence>
<reference evidence="2 3" key="1">
    <citation type="journal article" date="2015" name="Genome Announc.">
        <title>Complete Genome Sequencing of Protease-Producing Novel Arthrobacter sp. Strain IHBB 11108 Using PacBio Single-Molecule Real-Time Sequencing Technology.</title>
        <authorList>
            <person name="Kiran S."/>
            <person name="Swarnkar M.K."/>
            <person name="Pal M."/>
            <person name="Thakur R."/>
            <person name="Tewari R."/>
            <person name="Singh A.K."/>
            <person name="Gulati A."/>
        </authorList>
    </citation>
    <scope>NUCLEOTIDE SEQUENCE [LARGE SCALE GENOMIC DNA]</scope>
    <source>
        <strain evidence="2 3">IHBB 11108</strain>
    </source>
</reference>
<dbReference type="Pfam" id="PF01841">
    <property type="entry name" value="Transglut_core"/>
    <property type="match status" value="1"/>
</dbReference>
<evidence type="ECO:0000313" key="3">
    <source>
        <dbReference type="Proteomes" id="UP000061839"/>
    </source>
</evidence>
<dbReference type="PANTHER" id="PTHR33490">
    <property type="entry name" value="BLR5614 PROTEIN-RELATED"/>
    <property type="match status" value="1"/>
</dbReference>
<dbReference type="STRING" id="1618207.UM93_06670"/>
<dbReference type="RefSeq" id="WP_045074539.1">
    <property type="nucleotide sequence ID" value="NZ_CP011005.1"/>
</dbReference>
<proteinExistence type="predicted"/>